<feature type="region of interest" description="Disordered" evidence="1">
    <location>
        <begin position="22"/>
        <end position="63"/>
    </location>
</feature>
<comment type="caution">
    <text evidence="4">The sequence shown here is derived from an EMBL/GenBank/DDBJ whole genome shotgun (WGS) entry which is preliminary data.</text>
</comment>
<feature type="transmembrane region" description="Helical" evidence="2">
    <location>
        <begin position="73"/>
        <end position="92"/>
    </location>
</feature>
<keyword evidence="5" id="KW-1185">Reference proteome</keyword>
<gene>
    <name evidence="4" type="ORF">ACFFUR_03360</name>
</gene>
<accession>A0ABV5J1Z1</accession>
<feature type="transmembrane region" description="Helical" evidence="2">
    <location>
        <begin position="203"/>
        <end position="230"/>
    </location>
</feature>
<dbReference type="Proteomes" id="UP001589654">
    <property type="component" value="Unassembled WGS sequence"/>
</dbReference>
<dbReference type="RefSeq" id="WP_290247376.1">
    <property type="nucleotide sequence ID" value="NZ_JAUFQT010000001.1"/>
</dbReference>
<evidence type="ECO:0000256" key="1">
    <source>
        <dbReference type="SAM" id="MobiDB-lite"/>
    </source>
</evidence>
<evidence type="ECO:0000256" key="2">
    <source>
        <dbReference type="SAM" id="Phobius"/>
    </source>
</evidence>
<feature type="transmembrane region" description="Helical" evidence="2">
    <location>
        <begin position="242"/>
        <end position="260"/>
    </location>
</feature>
<feature type="transmembrane region" description="Helical" evidence="2">
    <location>
        <begin position="104"/>
        <end position="121"/>
    </location>
</feature>
<feature type="signal peptide" evidence="3">
    <location>
        <begin position="1"/>
        <end position="25"/>
    </location>
</feature>
<reference evidence="4 5" key="1">
    <citation type="submission" date="2024-09" db="EMBL/GenBank/DDBJ databases">
        <authorList>
            <person name="Sun Q."/>
            <person name="Mori K."/>
        </authorList>
    </citation>
    <scope>NUCLEOTIDE SEQUENCE [LARGE SCALE GENOMIC DNA]</scope>
    <source>
        <strain evidence="4 5">CECT 7682</strain>
    </source>
</reference>
<feature type="transmembrane region" description="Helical" evidence="2">
    <location>
        <begin position="359"/>
        <end position="379"/>
    </location>
</feature>
<feature type="transmembrane region" description="Helical" evidence="2">
    <location>
        <begin position="443"/>
        <end position="464"/>
    </location>
</feature>
<feature type="compositionally biased region" description="Basic and acidic residues" evidence="1">
    <location>
        <begin position="30"/>
        <end position="45"/>
    </location>
</feature>
<dbReference type="EMBL" id="JBHMEW010000011">
    <property type="protein sequence ID" value="MFB9210829.1"/>
    <property type="molecule type" value="Genomic_DNA"/>
</dbReference>
<feature type="transmembrane region" description="Helical" evidence="2">
    <location>
        <begin position="133"/>
        <end position="152"/>
    </location>
</feature>
<organism evidence="4 5">
    <name type="scientific">Echinicola jeungdonensis</name>
    <dbReference type="NCBI Taxonomy" id="709343"/>
    <lineage>
        <taxon>Bacteria</taxon>
        <taxon>Pseudomonadati</taxon>
        <taxon>Bacteroidota</taxon>
        <taxon>Cytophagia</taxon>
        <taxon>Cytophagales</taxon>
        <taxon>Cyclobacteriaceae</taxon>
        <taxon>Echinicola</taxon>
    </lineage>
</organism>
<dbReference type="Pfam" id="PF16980">
    <property type="entry name" value="CitMHS_2"/>
    <property type="match status" value="1"/>
</dbReference>
<feature type="transmembrane region" description="Helical" evidence="2">
    <location>
        <begin position="164"/>
        <end position="191"/>
    </location>
</feature>
<feature type="transmembrane region" description="Helical" evidence="2">
    <location>
        <begin position="290"/>
        <end position="310"/>
    </location>
</feature>
<dbReference type="InterPro" id="IPR031566">
    <property type="entry name" value="CitMHS_2"/>
</dbReference>
<name>A0ABV5J1Z1_9BACT</name>
<feature type="transmembrane region" description="Helical" evidence="2">
    <location>
        <begin position="484"/>
        <end position="510"/>
    </location>
</feature>
<keyword evidence="3" id="KW-0732">Signal</keyword>
<proteinExistence type="predicted"/>
<keyword evidence="2" id="KW-0812">Transmembrane</keyword>
<evidence type="ECO:0000313" key="4">
    <source>
        <dbReference type="EMBL" id="MFB9210829.1"/>
    </source>
</evidence>
<keyword evidence="2" id="KW-1133">Transmembrane helix</keyword>
<keyword evidence="2" id="KW-0472">Membrane</keyword>
<evidence type="ECO:0000313" key="5">
    <source>
        <dbReference type="Proteomes" id="UP001589654"/>
    </source>
</evidence>
<feature type="chain" id="PRO_5047459245" evidence="3">
    <location>
        <begin position="26"/>
        <end position="511"/>
    </location>
</feature>
<feature type="transmembrane region" description="Helical" evidence="2">
    <location>
        <begin position="322"/>
        <end position="339"/>
    </location>
</feature>
<protein>
    <submittedName>
        <fullName evidence="4">Sodium:proton antiporter</fullName>
    </submittedName>
</protein>
<evidence type="ECO:0000256" key="3">
    <source>
        <dbReference type="SAM" id="SignalP"/>
    </source>
</evidence>
<sequence>MKHILIVFGVILGTVLFTGTPQSLAQENPEPTRTEHHSTVDHDQPDPSQASSDDHQGGVQAQAHGEEHGEAPLWLVIPFVALLLMIATGPLFYEDFWHHNYPKIAIILAVMVVLYYLFVLHNVHAPVHAMAEYVQFIALLSSLYIASGGILIQIDKKSTPLANVALLLIGAAIANLIGTTGASMLLIRPFIRLNKNNIQPYHIIFFIFMVSNVGGSLTPIGDPPLFLGFLKGIPFFWTLEHNWPAWLMALVILAGVFYFIDKKLGKANDSGIIEEPVYSNKFGLVGSKNFLWLLVVIISVFLDPNVIEWVPAIHYDGQKFSFLREIIMFSVAFFSYKFADSKAIKGNEFNFEPIREVAFIFIGIFGTMMPALELVGNFAKSPEGSALITANTLYWGTGMLSGFLDNAPTYLNFLAAAMASKGATISNVAMVKDFAANGYANSAFQLMAISIAAVFFGAMTYIGNGPNFMVKSIAEQSGIKMPSFFGYIIRYSIPILLPVLILTWLIFFAFE</sequence>